<keyword evidence="1" id="KW-1133">Transmembrane helix</keyword>
<evidence type="ECO:0000256" key="1">
    <source>
        <dbReference type="SAM" id="Phobius"/>
    </source>
</evidence>
<dbReference type="EMBL" id="JBCLUF010000009">
    <property type="protein sequence ID" value="MEY8662022.1"/>
    <property type="molecule type" value="Genomic_DNA"/>
</dbReference>
<keyword evidence="3" id="KW-1185">Reference proteome</keyword>
<sequence length="155" mass="17671">MEIVYILIGAILIGGTLTFGHIWRQKKALMILQADSQKLTEKAIKKCLPLVLKQPLELSSPRPIADIWGKGVLAFEYQGYLQRPDNLDLNAFRQALTVQLKLFAKEEHLTSEYSEQVFVISDLWLKEKTLHIDLAYVINRATASYIRDVSQLDGK</sequence>
<reference evidence="2 3" key="1">
    <citation type="submission" date="2024-03" db="EMBL/GenBank/DDBJ databases">
        <title>Mouse gut bacterial collection (mGBC) of GemPharmatech.</title>
        <authorList>
            <person name="He Y."/>
            <person name="Dong L."/>
            <person name="Wu D."/>
            <person name="Gao X."/>
            <person name="Lin Z."/>
        </authorList>
    </citation>
    <scope>NUCLEOTIDE SEQUENCE [LARGE SCALE GENOMIC DNA]</scope>
    <source>
        <strain evidence="2 3">15-30</strain>
    </source>
</reference>
<accession>A0ABV4DRD6</accession>
<protein>
    <submittedName>
        <fullName evidence="2">Uncharacterized protein</fullName>
    </submittedName>
</protein>
<dbReference type="Proteomes" id="UP001565236">
    <property type="component" value="Unassembled WGS sequence"/>
</dbReference>
<evidence type="ECO:0000313" key="3">
    <source>
        <dbReference type="Proteomes" id="UP001565236"/>
    </source>
</evidence>
<evidence type="ECO:0000313" key="2">
    <source>
        <dbReference type="EMBL" id="MEY8662022.1"/>
    </source>
</evidence>
<gene>
    <name evidence="2" type="ORF">AALT52_03830</name>
</gene>
<proteinExistence type="predicted"/>
<keyword evidence="1" id="KW-0812">Transmembrane</keyword>
<comment type="caution">
    <text evidence="2">The sequence shown here is derived from an EMBL/GenBank/DDBJ whole genome shotgun (WGS) entry which is preliminary data.</text>
</comment>
<feature type="transmembrane region" description="Helical" evidence="1">
    <location>
        <begin position="6"/>
        <end position="23"/>
    </location>
</feature>
<dbReference type="RefSeq" id="WP_369941298.1">
    <property type="nucleotide sequence ID" value="NZ_JBCLUF010000009.1"/>
</dbReference>
<organism evidence="2 3">
    <name type="scientific">Ligilactobacillus faecis</name>
    <dbReference type="NCBI Taxonomy" id="762833"/>
    <lineage>
        <taxon>Bacteria</taxon>
        <taxon>Bacillati</taxon>
        <taxon>Bacillota</taxon>
        <taxon>Bacilli</taxon>
        <taxon>Lactobacillales</taxon>
        <taxon>Lactobacillaceae</taxon>
        <taxon>Ligilactobacillus</taxon>
    </lineage>
</organism>
<keyword evidence="1" id="KW-0472">Membrane</keyword>
<name>A0ABV4DRD6_9LACO</name>